<evidence type="ECO:0000256" key="2">
    <source>
        <dbReference type="ARBA" id="ARBA00022664"/>
    </source>
</evidence>
<gene>
    <name evidence="12" type="ORF">PLXY2_LOCUS15352</name>
</gene>
<dbReference type="GO" id="GO:0005634">
    <property type="term" value="C:nucleus"/>
    <property type="evidence" value="ECO:0007669"/>
    <property type="project" value="UniProtKB-SubCell"/>
</dbReference>
<feature type="region of interest" description="Disordered" evidence="10">
    <location>
        <begin position="460"/>
        <end position="523"/>
    </location>
</feature>
<keyword evidence="6" id="KW-0508">mRNA splicing</keyword>
<feature type="region of interest" description="Disordered" evidence="10">
    <location>
        <begin position="257"/>
        <end position="278"/>
    </location>
</feature>
<keyword evidence="2" id="KW-0507">mRNA processing</keyword>
<dbReference type="PANTHER" id="PTHR46010:SF1">
    <property type="entry name" value="PROTEIN IWS1 HOMOLOG"/>
    <property type="match status" value="1"/>
</dbReference>
<dbReference type="InterPro" id="IPR051037">
    <property type="entry name" value="RNAPII_TF_IWS1"/>
</dbReference>
<dbReference type="EMBL" id="CAJHNJ030000185">
    <property type="protein sequence ID" value="CAG9137095.1"/>
    <property type="molecule type" value="Genomic_DNA"/>
</dbReference>
<keyword evidence="3" id="KW-0509">mRNA transport</keyword>
<proteinExistence type="inferred from homology"/>
<dbReference type="InterPro" id="IPR017923">
    <property type="entry name" value="TFIIS_N"/>
</dbReference>
<evidence type="ECO:0000313" key="12">
    <source>
        <dbReference type="EMBL" id="CAG9137095.1"/>
    </source>
</evidence>
<dbReference type="Proteomes" id="UP000653454">
    <property type="component" value="Unassembled WGS sequence"/>
</dbReference>
<evidence type="ECO:0000259" key="11">
    <source>
        <dbReference type="PROSITE" id="PS51319"/>
    </source>
</evidence>
<evidence type="ECO:0000256" key="9">
    <source>
        <dbReference type="PROSITE-ProRule" id="PRU00649"/>
    </source>
</evidence>
<evidence type="ECO:0000256" key="8">
    <source>
        <dbReference type="ARBA" id="ARBA00037992"/>
    </source>
</evidence>
<dbReference type="FunFam" id="1.20.930.10:FF:000001">
    <property type="entry name" value="IWS1, SUPT6H interacting protein"/>
    <property type="match status" value="1"/>
</dbReference>
<evidence type="ECO:0000256" key="6">
    <source>
        <dbReference type="ARBA" id="ARBA00023187"/>
    </source>
</evidence>
<feature type="region of interest" description="Disordered" evidence="10">
    <location>
        <begin position="737"/>
        <end position="762"/>
    </location>
</feature>
<keyword evidence="13" id="KW-1185">Reference proteome</keyword>
<feature type="compositionally biased region" description="Basic and acidic residues" evidence="10">
    <location>
        <begin position="685"/>
        <end position="715"/>
    </location>
</feature>
<evidence type="ECO:0000256" key="7">
    <source>
        <dbReference type="ARBA" id="ARBA00023242"/>
    </source>
</evidence>
<reference evidence="12" key="1">
    <citation type="submission" date="2020-11" db="EMBL/GenBank/DDBJ databases">
        <authorList>
            <person name="Whiteford S."/>
        </authorList>
    </citation>
    <scope>NUCLEOTIDE SEQUENCE</scope>
</reference>
<dbReference type="GO" id="GO:0016973">
    <property type="term" value="P:poly(A)+ mRNA export from nucleus"/>
    <property type="evidence" value="ECO:0007669"/>
    <property type="project" value="TreeGrafter"/>
</dbReference>
<dbReference type="Pfam" id="PF08711">
    <property type="entry name" value="Med26"/>
    <property type="match status" value="1"/>
</dbReference>
<keyword evidence="4" id="KW-0805">Transcription regulation</keyword>
<feature type="region of interest" description="Disordered" evidence="10">
    <location>
        <begin position="156"/>
        <end position="178"/>
    </location>
</feature>
<feature type="region of interest" description="Disordered" evidence="10">
    <location>
        <begin position="309"/>
        <end position="344"/>
    </location>
</feature>
<feature type="region of interest" description="Disordered" evidence="10">
    <location>
        <begin position="685"/>
        <end position="721"/>
    </location>
</feature>
<comment type="subcellular location">
    <subcellularLocation>
        <location evidence="9">Nucleus</location>
    </subcellularLocation>
</comment>
<accession>A0A8S4G7L3</accession>
<feature type="domain" description="TFIIS N-terminal" evidence="11">
    <location>
        <begin position="599"/>
        <end position="677"/>
    </location>
</feature>
<feature type="compositionally biased region" description="Basic and acidic residues" evidence="10">
    <location>
        <begin position="740"/>
        <end position="754"/>
    </location>
</feature>
<sequence>MCALHRRQFLNKSLVRILNNLISNVCCLFTKVAVKAVQHAHAVTRWNPTPRCPTMGRRGPEAGRGPNPAPDPEVDPENPALDPAVDPANPALDPAVDPANPALEAAQPSPAARPQEEQGLLSLPENPVADPSQSLRLMPGLEVGQSLNPVHDLAAGPELNQGPEVDRRRSPGPEVVQGSLDLGVGRVLEADRGAGLDLKADLGLGVGLGQNHGPKAGLELEVDPEQSLDLVVGLELEVDPEQSLDLVVGPGLEVGPELSPGPVVGPGTRQQRAPAERVAPEVDLQIKLKRESGRGPNLVRTVVADLDLAHEGPDQGPGVPDLALDGPAPALAPDPVPDAPGLDLDDPDLALGGLGLDLGQGDLGLGLDGLGLDLGGLGPAHASQGLGRDHDQSLLVLMEVAASALVPVQNLDLGPDPESLGLGLDLAPDLALDLARAPGNHSTLKISIQVSKLFTETKKRRTVRLTSESGDEAPPAGDPPAGEGAAPAAPADDSSDDEVAPDSKSNEMAGGMTDFEIMLARKRDERKGRRRRRDIDIINDNDDLIAQLLHDMRKAAEEDRELNKLSQPAVRKVSMLKKAMSQLIKKDLQLAFLEHNVLNVLCDWLAPMPNRALPCLLIRESVLRLLCDFPAIDKSLLKQSGIGKAVMYLYKHPKETKRNRERAGRLISEWARPIFNLSTDFKAMSRSERQARDEAMAGGRRPDKESTSKKEEERTGPVARPGEKGWVARARVPLPSNKDYVVRPKSTTDVDMSRVSKKKMTRYEKQMKRFLDQKRMKSGSRRAVEISIEGRKMAL</sequence>
<feature type="region of interest" description="Disordered" evidence="10">
    <location>
        <begin position="46"/>
        <end position="132"/>
    </location>
</feature>
<dbReference type="InterPro" id="IPR035441">
    <property type="entry name" value="TFIIS/LEDGF_dom_sf"/>
</dbReference>
<feature type="compositionally biased region" description="Low complexity" evidence="10">
    <location>
        <begin position="320"/>
        <end position="329"/>
    </location>
</feature>
<feature type="compositionally biased region" description="Low complexity" evidence="10">
    <location>
        <begin position="472"/>
        <end position="492"/>
    </location>
</feature>
<dbReference type="Gene3D" id="1.20.930.10">
    <property type="entry name" value="Conserved domain common to transcription factors TFIIS, elongin A, CRSP70"/>
    <property type="match status" value="1"/>
</dbReference>
<dbReference type="GO" id="GO:0008380">
    <property type="term" value="P:RNA splicing"/>
    <property type="evidence" value="ECO:0007669"/>
    <property type="project" value="UniProtKB-KW"/>
</dbReference>
<comment type="caution">
    <text evidence="12">The sequence shown here is derived from an EMBL/GenBank/DDBJ whole genome shotgun (WGS) entry which is preliminary data.</text>
</comment>
<evidence type="ECO:0000313" key="13">
    <source>
        <dbReference type="Proteomes" id="UP000653454"/>
    </source>
</evidence>
<evidence type="ECO:0000256" key="1">
    <source>
        <dbReference type="ARBA" id="ARBA00022448"/>
    </source>
</evidence>
<keyword evidence="5" id="KW-0804">Transcription</keyword>
<keyword evidence="1" id="KW-0813">Transport</keyword>
<dbReference type="PROSITE" id="PS51319">
    <property type="entry name" value="TFIIS_N"/>
    <property type="match status" value="1"/>
</dbReference>
<name>A0A8S4G7L3_PLUXY</name>
<evidence type="ECO:0000256" key="3">
    <source>
        <dbReference type="ARBA" id="ARBA00022816"/>
    </source>
</evidence>
<organism evidence="12 13">
    <name type="scientific">Plutella xylostella</name>
    <name type="common">Diamondback moth</name>
    <name type="synonym">Plutella maculipennis</name>
    <dbReference type="NCBI Taxonomy" id="51655"/>
    <lineage>
        <taxon>Eukaryota</taxon>
        <taxon>Metazoa</taxon>
        <taxon>Ecdysozoa</taxon>
        <taxon>Arthropoda</taxon>
        <taxon>Hexapoda</taxon>
        <taxon>Insecta</taxon>
        <taxon>Pterygota</taxon>
        <taxon>Neoptera</taxon>
        <taxon>Endopterygota</taxon>
        <taxon>Lepidoptera</taxon>
        <taxon>Glossata</taxon>
        <taxon>Ditrysia</taxon>
        <taxon>Yponomeutoidea</taxon>
        <taxon>Plutellidae</taxon>
        <taxon>Plutella</taxon>
    </lineage>
</organism>
<protein>
    <submittedName>
        <fullName evidence="12">(diamondback moth) hypothetical protein</fullName>
    </submittedName>
</protein>
<dbReference type="PANTHER" id="PTHR46010">
    <property type="entry name" value="PROTEIN IWS1 HOMOLOG"/>
    <property type="match status" value="1"/>
</dbReference>
<keyword evidence="7 9" id="KW-0539">Nucleus</keyword>
<evidence type="ECO:0000256" key="5">
    <source>
        <dbReference type="ARBA" id="ARBA00023163"/>
    </source>
</evidence>
<dbReference type="AlphaFoldDB" id="A0A8S4G7L3"/>
<evidence type="ECO:0000256" key="4">
    <source>
        <dbReference type="ARBA" id="ARBA00023015"/>
    </source>
</evidence>
<comment type="similarity">
    <text evidence="8">Belongs to the IWS1 family.</text>
</comment>
<dbReference type="GO" id="GO:0006397">
    <property type="term" value="P:mRNA processing"/>
    <property type="evidence" value="ECO:0007669"/>
    <property type="project" value="UniProtKB-KW"/>
</dbReference>
<evidence type="ECO:0000256" key="10">
    <source>
        <dbReference type="SAM" id="MobiDB-lite"/>
    </source>
</evidence>